<dbReference type="EMBL" id="ML987203">
    <property type="protein sequence ID" value="KAF2244325.1"/>
    <property type="molecule type" value="Genomic_DNA"/>
</dbReference>
<evidence type="ECO:0008006" key="4">
    <source>
        <dbReference type="Google" id="ProtNLM"/>
    </source>
</evidence>
<keyword evidence="3" id="KW-1185">Reference proteome</keyword>
<dbReference type="OrthoDB" id="3474066at2759"/>
<evidence type="ECO:0000313" key="3">
    <source>
        <dbReference type="Proteomes" id="UP000800094"/>
    </source>
</evidence>
<dbReference type="AlphaFoldDB" id="A0A6A6I1I8"/>
<organism evidence="2 3">
    <name type="scientific">Trematosphaeria pertusa</name>
    <dbReference type="NCBI Taxonomy" id="390896"/>
    <lineage>
        <taxon>Eukaryota</taxon>
        <taxon>Fungi</taxon>
        <taxon>Dikarya</taxon>
        <taxon>Ascomycota</taxon>
        <taxon>Pezizomycotina</taxon>
        <taxon>Dothideomycetes</taxon>
        <taxon>Pleosporomycetidae</taxon>
        <taxon>Pleosporales</taxon>
        <taxon>Massarineae</taxon>
        <taxon>Trematosphaeriaceae</taxon>
        <taxon>Trematosphaeria</taxon>
    </lineage>
</organism>
<feature type="region of interest" description="Disordered" evidence="1">
    <location>
        <begin position="267"/>
        <end position="307"/>
    </location>
</feature>
<dbReference type="RefSeq" id="XP_033679329.1">
    <property type="nucleotide sequence ID" value="XM_033835878.1"/>
</dbReference>
<dbReference type="GeneID" id="54589208"/>
<proteinExistence type="predicted"/>
<dbReference type="Proteomes" id="UP000800094">
    <property type="component" value="Unassembled WGS sequence"/>
</dbReference>
<feature type="compositionally biased region" description="Polar residues" evidence="1">
    <location>
        <begin position="217"/>
        <end position="226"/>
    </location>
</feature>
<reference evidence="2" key="1">
    <citation type="journal article" date="2020" name="Stud. Mycol.">
        <title>101 Dothideomycetes genomes: a test case for predicting lifestyles and emergence of pathogens.</title>
        <authorList>
            <person name="Haridas S."/>
            <person name="Albert R."/>
            <person name="Binder M."/>
            <person name="Bloem J."/>
            <person name="Labutti K."/>
            <person name="Salamov A."/>
            <person name="Andreopoulos B."/>
            <person name="Baker S."/>
            <person name="Barry K."/>
            <person name="Bills G."/>
            <person name="Bluhm B."/>
            <person name="Cannon C."/>
            <person name="Castanera R."/>
            <person name="Culley D."/>
            <person name="Daum C."/>
            <person name="Ezra D."/>
            <person name="Gonzalez J."/>
            <person name="Henrissat B."/>
            <person name="Kuo A."/>
            <person name="Liang C."/>
            <person name="Lipzen A."/>
            <person name="Lutzoni F."/>
            <person name="Magnuson J."/>
            <person name="Mondo S."/>
            <person name="Nolan M."/>
            <person name="Ohm R."/>
            <person name="Pangilinan J."/>
            <person name="Park H.-J."/>
            <person name="Ramirez L."/>
            <person name="Alfaro M."/>
            <person name="Sun H."/>
            <person name="Tritt A."/>
            <person name="Yoshinaga Y."/>
            <person name="Zwiers L.-H."/>
            <person name="Turgeon B."/>
            <person name="Goodwin S."/>
            <person name="Spatafora J."/>
            <person name="Crous P."/>
            <person name="Grigoriev I."/>
        </authorList>
    </citation>
    <scope>NUCLEOTIDE SEQUENCE</scope>
    <source>
        <strain evidence="2">CBS 122368</strain>
    </source>
</reference>
<dbReference type="PANTHER" id="PTHR35392">
    <property type="entry name" value="ZN(II)2CYS6 TRANSCRIPTION FACTOR (EUROFUNG)-RELATED-RELATED"/>
    <property type="match status" value="1"/>
</dbReference>
<protein>
    <recommendedName>
        <fullName evidence="4">Zn(2)-C6 fungal-type domain-containing protein</fullName>
    </recommendedName>
</protein>
<feature type="region of interest" description="Disordered" evidence="1">
    <location>
        <begin position="1"/>
        <end position="35"/>
    </location>
</feature>
<dbReference type="InterPro" id="IPR052973">
    <property type="entry name" value="Fungal_sec-metab_reg_TF"/>
</dbReference>
<gene>
    <name evidence="2" type="ORF">BU26DRAFT_608766</name>
</gene>
<feature type="region of interest" description="Disordered" evidence="1">
    <location>
        <begin position="217"/>
        <end position="238"/>
    </location>
</feature>
<accession>A0A6A6I1I8</accession>
<evidence type="ECO:0000256" key="1">
    <source>
        <dbReference type="SAM" id="MobiDB-lite"/>
    </source>
</evidence>
<name>A0A6A6I1I8_9PLEO</name>
<evidence type="ECO:0000313" key="2">
    <source>
        <dbReference type="EMBL" id="KAF2244325.1"/>
    </source>
</evidence>
<sequence length="716" mass="80128">MASHTQAPSRKDDRSTQLPHGEGTEQPAATLTDEQVEQAASILRIPPSTLFAALRTPLVRDRGLGHPLHSHAPTPGQPLLSFRSPQDDTIPATDSIVWANEYPRAIYAPSGGFPRSFDAPLPAANLSNDANSFTWGDILAPISHEAVPCTTDAAEAGQTYLSYKPISIAQETRPETFPDDGVVTGRIMELPDSIEESSNPTQALALPLSDAVIISPKTPSSSTVQDAPSGPFGAAATPANTSVLESEKQLVANAMYGPCSYTWRLPTKARGGREATGQAPGKRKRQSENETPRPRQRGPFQDSAARQNAALTRRLKACIRCQLQKISCKPDPNNPSGSCLTCPQTESRGLTKQRCFRYRITDASLFRDQKRPNPIWTKRWDSMDIKDITTWKSSNMKTIQLTHGLGDVRYTLRLREFQPLEGDMLYEEWWNGHVLKKHPIPPFAIANMSEAASELNRYVENAIAPFIIGAVGHSDPLIWETYEMAVKHAWTSPRDEERGLLKNVLRLWVTSRMTSLYEKICSEEKVGTVVEDAASPLYGTVPVAPVICAQLEVITFSTLQRPLKERVLKALENMLRANDRRNWLTIYLTLFILLHSCSMTTFRDAEWARQMNYPTMFANPESITAHHVGMLTMLAFFHYCNRNNHPFKLAQDPNKASELLAVGITPEQVEFIRKTAGWIAQKRNHIEHTRQARDYGDHYYFTSQLYDEDWEPTPIA</sequence>
<dbReference type="PANTHER" id="PTHR35392:SF3">
    <property type="entry name" value="ZN(2)-C6 FUNGAL-TYPE DOMAIN-CONTAINING PROTEIN"/>
    <property type="match status" value="1"/>
</dbReference>